<dbReference type="AlphaFoldDB" id="A0A2P6NW35"/>
<feature type="chain" id="PRO_5015200439" evidence="1">
    <location>
        <begin position="18"/>
        <end position="250"/>
    </location>
</feature>
<keyword evidence="3" id="KW-1185">Reference proteome</keyword>
<dbReference type="Proteomes" id="UP000241769">
    <property type="component" value="Unassembled WGS sequence"/>
</dbReference>
<accession>A0A2P6NW35</accession>
<keyword evidence="1" id="KW-0732">Signal</keyword>
<organism evidence="2 3">
    <name type="scientific">Planoprotostelium fungivorum</name>
    <dbReference type="NCBI Taxonomy" id="1890364"/>
    <lineage>
        <taxon>Eukaryota</taxon>
        <taxon>Amoebozoa</taxon>
        <taxon>Evosea</taxon>
        <taxon>Variosea</taxon>
        <taxon>Cavosteliida</taxon>
        <taxon>Cavosteliaceae</taxon>
        <taxon>Planoprotostelium</taxon>
    </lineage>
</organism>
<proteinExistence type="predicted"/>
<comment type="caution">
    <text evidence="2">The sequence shown here is derived from an EMBL/GenBank/DDBJ whole genome shotgun (WGS) entry which is preliminary data.</text>
</comment>
<dbReference type="OrthoDB" id="4216327at2759"/>
<evidence type="ECO:0000256" key="1">
    <source>
        <dbReference type="SAM" id="SignalP"/>
    </source>
</evidence>
<gene>
    <name evidence="2" type="ORF">PROFUN_03996</name>
</gene>
<protein>
    <submittedName>
        <fullName evidence="2">Uncharacterized protein</fullName>
    </submittedName>
</protein>
<reference evidence="2 3" key="1">
    <citation type="journal article" date="2018" name="Genome Biol. Evol.">
        <title>Multiple Roots of Fruiting Body Formation in Amoebozoa.</title>
        <authorList>
            <person name="Hillmann F."/>
            <person name="Forbes G."/>
            <person name="Novohradska S."/>
            <person name="Ferling I."/>
            <person name="Riege K."/>
            <person name="Groth M."/>
            <person name="Westermann M."/>
            <person name="Marz M."/>
            <person name="Spaller T."/>
            <person name="Winckler T."/>
            <person name="Schaap P."/>
            <person name="Glockner G."/>
        </authorList>
    </citation>
    <scope>NUCLEOTIDE SEQUENCE [LARGE SCALE GENOMIC DNA]</scope>
    <source>
        <strain evidence="2 3">Jena</strain>
    </source>
</reference>
<evidence type="ECO:0000313" key="2">
    <source>
        <dbReference type="EMBL" id="PRP88173.1"/>
    </source>
</evidence>
<dbReference type="InParanoid" id="A0A2P6NW35"/>
<name>A0A2P6NW35_9EUKA</name>
<feature type="signal peptide" evidence="1">
    <location>
        <begin position="1"/>
        <end position="17"/>
    </location>
</feature>
<dbReference type="EMBL" id="MDYQ01000013">
    <property type="protein sequence ID" value="PRP88173.1"/>
    <property type="molecule type" value="Genomic_DNA"/>
</dbReference>
<evidence type="ECO:0000313" key="3">
    <source>
        <dbReference type="Proteomes" id="UP000241769"/>
    </source>
</evidence>
<sequence length="250" mass="27729">MLARTLLICFFVCGAFAAECSEGTTNDGFPEQDWWDLRQKVCGGGCQGSCTISLPAVRTSYGAQWQAQAVIQNNGDSCWEATQNIIEQCVRQYGRTGGSWSSGGQSYSLEWNLLSIDPNSYKFQCGNNNGATRSDCEQVYQWTLSGLEHNRWYTYQDMLDMSESSGITWTAATWMKVKTWGGCTLALGYVPNQVYSATWTGAFIQDFARRAFSDCIPDGQSNSAIQKSNQILSQYALCMCDQATASRCFP</sequence>